<name>A0A8S4QSI7_9NEOP</name>
<organism evidence="1 2">
    <name type="scientific">Pararge aegeria aegeria</name>
    <dbReference type="NCBI Taxonomy" id="348720"/>
    <lineage>
        <taxon>Eukaryota</taxon>
        <taxon>Metazoa</taxon>
        <taxon>Ecdysozoa</taxon>
        <taxon>Arthropoda</taxon>
        <taxon>Hexapoda</taxon>
        <taxon>Insecta</taxon>
        <taxon>Pterygota</taxon>
        <taxon>Neoptera</taxon>
        <taxon>Endopterygota</taxon>
        <taxon>Lepidoptera</taxon>
        <taxon>Glossata</taxon>
        <taxon>Ditrysia</taxon>
        <taxon>Papilionoidea</taxon>
        <taxon>Nymphalidae</taxon>
        <taxon>Satyrinae</taxon>
        <taxon>Satyrini</taxon>
        <taxon>Parargina</taxon>
        <taxon>Pararge</taxon>
    </lineage>
</organism>
<evidence type="ECO:0000313" key="2">
    <source>
        <dbReference type="Proteomes" id="UP000838756"/>
    </source>
</evidence>
<sequence>MPMCVDPELEDEAMGCCCSRESAPDELVDLPPPARPSIPVVDEPPIRLSLVVDPILMERLIMEMLRTAAVRVNG</sequence>
<dbReference type="OrthoDB" id="6922491at2759"/>
<dbReference type="AlphaFoldDB" id="A0A8S4QSI7"/>
<comment type="caution">
    <text evidence="1">The sequence shown here is derived from an EMBL/GenBank/DDBJ whole genome shotgun (WGS) entry which is preliminary data.</text>
</comment>
<keyword evidence="2" id="KW-1185">Reference proteome</keyword>
<protein>
    <submittedName>
        <fullName evidence="1">Jg7671 protein</fullName>
    </submittedName>
</protein>
<proteinExistence type="predicted"/>
<evidence type="ECO:0000313" key="1">
    <source>
        <dbReference type="EMBL" id="CAH2215722.1"/>
    </source>
</evidence>
<dbReference type="EMBL" id="CAKXAJ010012513">
    <property type="protein sequence ID" value="CAH2215722.1"/>
    <property type="molecule type" value="Genomic_DNA"/>
</dbReference>
<reference evidence="1" key="1">
    <citation type="submission" date="2022-03" db="EMBL/GenBank/DDBJ databases">
        <authorList>
            <person name="Lindestad O."/>
        </authorList>
    </citation>
    <scope>NUCLEOTIDE SEQUENCE</scope>
</reference>
<gene>
    <name evidence="1" type="primary">jg7671</name>
    <name evidence="1" type="ORF">PAEG_LOCUS3808</name>
</gene>
<dbReference type="Proteomes" id="UP000838756">
    <property type="component" value="Unassembled WGS sequence"/>
</dbReference>
<accession>A0A8S4QSI7</accession>